<evidence type="ECO:0000313" key="3">
    <source>
        <dbReference type="Proteomes" id="UP001174909"/>
    </source>
</evidence>
<name>A0AA35X5P6_GEOBA</name>
<keyword evidence="1" id="KW-1133">Transmembrane helix</keyword>
<reference evidence="2" key="1">
    <citation type="submission" date="2023-03" db="EMBL/GenBank/DDBJ databases">
        <authorList>
            <person name="Steffen K."/>
            <person name="Cardenas P."/>
        </authorList>
    </citation>
    <scope>NUCLEOTIDE SEQUENCE</scope>
</reference>
<comment type="caution">
    <text evidence="2">The sequence shown here is derived from an EMBL/GenBank/DDBJ whole genome shotgun (WGS) entry which is preliminary data.</text>
</comment>
<proteinExistence type="predicted"/>
<dbReference type="Proteomes" id="UP001174909">
    <property type="component" value="Unassembled WGS sequence"/>
</dbReference>
<gene>
    <name evidence="2" type="ORF">GBAR_LOCUS22615</name>
</gene>
<evidence type="ECO:0000313" key="2">
    <source>
        <dbReference type="EMBL" id="CAI8040601.1"/>
    </source>
</evidence>
<evidence type="ECO:0000256" key="1">
    <source>
        <dbReference type="SAM" id="Phobius"/>
    </source>
</evidence>
<organism evidence="2 3">
    <name type="scientific">Geodia barretti</name>
    <name type="common">Barrett's horny sponge</name>
    <dbReference type="NCBI Taxonomy" id="519541"/>
    <lineage>
        <taxon>Eukaryota</taxon>
        <taxon>Metazoa</taxon>
        <taxon>Porifera</taxon>
        <taxon>Demospongiae</taxon>
        <taxon>Heteroscleromorpha</taxon>
        <taxon>Tetractinellida</taxon>
        <taxon>Astrophorina</taxon>
        <taxon>Geodiidae</taxon>
        <taxon>Geodia</taxon>
    </lineage>
</organism>
<dbReference type="AlphaFoldDB" id="A0AA35X5P6"/>
<feature type="transmembrane region" description="Helical" evidence="1">
    <location>
        <begin position="12"/>
        <end position="40"/>
    </location>
</feature>
<keyword evidence="1" id="KW-0812">Transmembrane</keyword>
<sequence length="73" mass="8115">MKYACSLHLTVLRLHFVHAFACIAYVHIVCVPLFAGLLWLHVVITCPPPPHVPPEMQPSVNSTHPDVTHRVVG</sequence>
<keyword evidence="1" id="KW-0472">Membrane</keyword>
<dbReference type="EMBL" id="CASHTH010003119">
    <property type="protein sequence ID" value="CAI8040601.1"/>
    <property type="molecule type" value="Genomic_DNA"/>
</dbReference>
<protein>
    <submittedName>
        <fullName evidence="2">Uncharacterized protein</fullName>
    </submittedName>
</protein>
<feature type="non-terminal residue" evidence="2">
    <location>
        <position position="73"/>
    </location>
</feature>
<keyword evidence="3" id="KW-1185">Reference proteome</keyword>
<accession>A0AA35X5P6</accession>